<protein>
    <submittedName>
        <fullName evidence="2">Pimeloyl-ACP methyl ester carboxylesterase</fullName>
    </submittedName>
</protein>
<evidence type="ECO:0000259" key="1">
    <source>
        <dbReference type="Pfam" id="PF00561"/>
    </source>
</evidence>
<sequence length="303" mass="33882">MPLSVLPSAASLDRDRVTGRTFQYGQDIRFVHATDGASLAWTAVGPAGGTPIVKAANWLSHLALDWEAPIWSPLFRELTRDRRFVRYDERGCGLSDWRVPEISFETFVTDLETVVDAAGLERFALLAISQGAAVSIEYAARHPQRVSHLILFGGYDAGWRHGASVADIRERESIRVLIEAGWGSDDPAYRHLFSQTFMPTATDAELAWFDDFQRRTTSPFNAARFLDAFATIDVRHRLAELRVPTLVLHSRGDQRIPHATGRRLAASIPNAEFVTLDSANHLLLEHEPASRVLLEAVQRFLAR</sequence>
<name>A0A1I4Y603_9GAMM</name>
<evidence type="ECO:0000313" key="3">
    <source>
        <dbReference type="Proteomes" id="UP000198575"/>
    </source>
</evidence>
<dbReference type="InterPro" id="IPR050471">
    <property type="entry name" value="AB_hydrolase"/>
</dbReference>
<dbReference type="Pfam" id="PF00561">
    <property type="entry name" value="Abhydrolase_1"/>
    <property type="match status" value="1"/>
</dbReference>
<dbReference type="PANTHER" id="PTHR43433:SF8">
    <property type="entry name" value="BIFUNCTIONAL LIPASE_ADENYLATE CYCLASE LIPJ"/>
    <property type="match status" value="1"/>
</dbReference>
<evidence type="ECO:0000313" key="2">
    <source>
        <dbReference type="EMBL" id="SFN33457.1"/>
    </source>
</evidence>
<dbReference type="STRING" id="578942.SAMN05216289_11531"/>
<dbReference type="SUPFAM" id="SSF53474">
    <property type="entry name" value="alpha/beta-Hydrolases"/>
    <property type="match status" value="1"/>
</dbReference>
<dbReference type="EMBL" id="FOVF01000015">
    <property type="protein sequence ID" value="SFN33457.1"/>
    <property type="molecule type" value="Genomic_DNA"/>
</dbReference>
<keyword evidence="3" id="KW-1185">Reference proteome</keyword>
<proteinExistence type="predicted"/>
<reference evidence="2 3" key="1">
    <citation type="submission" date="2016-10" db="EMBL/GenBank/DDBJ databases">
        <authorList>
            <person name="de Groot N.N."/>
        </authorList>
    </citation>
    <scope>NUCLEOTIDE SEQUENCE [LARGE SCALE GENOMIC DNA]</scope>
    <source>
        <strain evidence="2 3">CGMCC 1.7659</strain>
    </source>
</reference>
<dbReference type="Proteomes" id="UP000198575">
    <property type="component" value="Unassembled WGS sequence"/>
</dbReference>
<dbReference type="PRINTS" id="PR00111">
    <property type="entry name" value="ABHYDROLASE"/>
</dbReference>
<accession>A0A1I4Y603</accession>
<dbReference type="InterPro" id="IPR000073">
    <property type="entry name" value="AB_hydrolase_1"/>
</dbReference>
<dbReference type="InterPro" id="IPR029058">
    <property type="entry name" value="AB_hydrolase_fold"/>
</dbReference>
<dbReference type="PANTHER" id="PTHR43433">
    <property type="entry name" value="HYDROLASE, ALPHA/BETA FOLD FAMILY PROTEIN"/>
    <property type="match status" value="1"/>
</dbReference>
<feature type="domain" description="AB hydrolase-1" evidence="1">
    <location>
        <begin position="70"/>
        <end position="287"/>
    </location>
</feature>
<dbReference type="RefSeq" id="WP_092408002.1">
    <property type="nucleotide sequence ID" value="NZ_FOVF01000015.1"/>
</dbReference>
<gene>
    <name evidence="2" type="ORF">SAMN05216289_11531</name>
</gene>
<dbReference type="OrthoDB" id="9780765at2"/>
<organism evidence="2 3">
    <name type="scientific">Dokdonella immobilis</name>
    <dbReference type="NCBI Taxonomy" id="578942"/>
    <lineage>
        <taxon>Bacteria</taxon>
        <taxon>Pseudomonadati</taxon>
        <taxon>Pseudomonadota</taxon>
        <taxon>Gammaproteobacteria</taxon>
        <taxon>Lysobacterales</taxon>
        <taxon>Rhodanobacteraceae</taxon>
        <taxon>Dokdonella</taxon>
    </lineage>
</organism>
<dbReference type="AlphaFoldDB" id="A0A1I4Y603"/>
<dbReference type="Gene3D" id="3.40.50.1820">
    <property type="entry name" value="alpha/beta hydrolase"/>
    <property type="match status" value="1"/>
</dbReference>